<evidence type="ECO:0000256" key="12">
    <source>
        <dbReference type="RuleBase" id="RU361115"/>
    </source>
</evidence>
<keyword evidence="4 12" id="KW-0808">Transferase</keyword>
<evidence type="ECO:0000256" key="4">
    <source>
        <dbReference type="ARBA" id="ARBA00022679"/>
    </source>
</evidence>
<name>A0A1R1YN44_9FUNG</name>
<evidence type="ECO:0000256" key="9">
    <source>
        <dbReference type="ARBA" id="ARBA00023136"/>
    </source>
</evidence>
<protein>
    <recommendedName>
        <fullName evidence="12">Elongation of fatty acids protein</fullName>
        <ecNumber evidence="12">2.3.1.-</ecNumber>
    </recommendedName>
</protein>
<reference evidence="14" key="1">
    <citation type="submission" date="2017-01" db="EMBL/GenBank/DDBJ databases">
        <authorList>
            <person name="Wang Y."/>
            <person name="White M."/>
            <person name="Kvist S."/>
            <person name="Moncalvo J.-M."/>
        </authorList>
    </citation>
    <scope>NUCLEOTIDE SEQUENCE [LARGE SCALE GENOMIC DNA]</scope>
    <source>
        <strain evidence="14">ID-206-W2</strain>
    </source>
</reference>
<gene>
    <name evidence="13" type="ORF">AYI69_g2185</name>
</gene>
<comment type="caution">
    <text evidence="13">The sequence shown here is derived from an EMBL/GenBank/DDBJ whole genome shotgun (WGS) entry which is preliminary data.</text>
</comment>
<keyword evidence="9 12" id="KW-0472">Membrane</keyword>
<feature type="transmembrane region" description="Helical" evidence="12">
    <location>
        <begin position="220"/>
        <end position="244"/>
    </location>
</feature>
<dbReference type="PANTHER" id="PTHR11157:SF134">
    <property type="entry name" value="ELONGATION OF FATTY ACIDS PROTEIN 1-RELATED"/>
    <property type="match status" value="1"/>
</dbReference>
<comment type="similarity">
    <text evidence="2 12">Belongs to the ELO family.</text>
</comment>
<evidence type="ECO:0000256" key="1">
    <source>
        <dbReference type="ARBA" id="ARBA00004141"/>
    </source>
</evidence>
<dbReference type="Pfam" id="PF01151">
    <property type="entry name" value="ELO"/>
    <property type="match status" value="1"/>
</dbReference>
<evidence type="ECO:0000256" key="3">
    <source>
        <dbReference type="ARBA" id="ARBA00022516"/>
    </source>
</evidence>
<evidence type="ECO:0000256" key="6">
    <source>
        <dbReference type="ARBA" id="ARBA00022832"/>
    </source>
</evidence>
<feature type="transmembrane region" description="Helical" evidence="12">
    <location>
        <begin position="187"/>
        <end position="208"/>
    </location>
</feature>
<dbReference type="OrthoDB" id="434092at2759"/>
<sequence length="311" mass="36556">MSSATPFNPYNQLYSQNLPSLISPDWWMNQFFLLLTGKSKADWRWEVHVTPLSSFSTVIYGILTYLLIVVGGQFIMKQFKEPIKLNRIFMVHNFFLCTFSGFLFVGFMEQAIPMLLKHGFFWSICDYYSYIQPLEWLYYCNYICKWVEFIDTFFLVMKKKKLQILHVYHHALTMALCHSQLVGKTSVSWVVCSINLLVHVFMYYYYFLASRGKTVFWKKYLTIFQISQFVIDICLCYFCLYTHMAYHNFPSLPNMGDCRGTRQAAYAGCFLLSTYLFLFVQFFVQVYHEGAKLAKKNAAASANAAKKIKKI</sequence>
<keyword evidence="5 12" id="KW-0812">Transmembrane</keyword>
<keyword evidence="3 12" id="KW-0444">Lipid biosynthesis</keyword>
<evidence type="ECO:0000256" key="8">
    <source>
        <dbReference type="ARBA" id="ARBA00023098"/>
    </source>
</evidence>
<dbReference type="InterPro" id="IPR002076">
    <property type="entry name" value="ELO_fam"/>
</dbReference>
<evidence type="ECO:0000256" key="5">
    <source>
        <dbReference type="ARBA" id="ARBA00022692"/>
    </source>
</evidence>
<feature type="transmembrane region" description="Helical" evidence="12">
    <location>
        <begin position="264"/>
        <end position="287"/>
    </location>
</feature>
<evidence type="ECO:0000313" key="13">
    <source>
        <dbReference type="EMBL" id="OMJ28339.1"/>
    </source>
</evidence>
<dbReference type="GO" id="GO:0009922">
    <property type="term" value="F:fatty acid elongase activity"/>
    <property type="evidence" value="ECO:0007669"/>
    <property type="project" value="UniProtKB-EC"/>
</dbReference>
<proteinExistence type="inferred from homology"/>
<keyword evidence="10 12" id="KW-0275">Fatty acid biosynthesis</keyword>
<keyword evidence="7 12" id="KW-1133">Transmembrane helix</keyword>
<keyword evidence="6 12" id="KW-0276">Fatty acid metabolism</keyword>
<accession>A0A1R1YN44</accession>
<comment type="catalytic activity">
    <reaction evidence="11">
        <text>a very-long-chain acyl-CoA + malonyl-CoA + H(+) = a very-long-chain 3-oxoacyl-CoA + CO2 + CoA</text>
        <dbReference type="Rhea" id="RHEA:32727"/>
        <dbReference type="ChEBI" id="CHEBI:15378"/>
        <dbReference type="ChEBI" id="CHEBI:16526"/>
        <dbReference type="ChEBI" id="CHEBI:57287"/>
        <dbReference type="ChEBI" id="CHEBI:57384"/>
        <dbReference type="ChEBI" id="CHEBI:90725"/>
        <dbReference type="ChEBI" id="CHEBI:90736"/>
        <dbReference type="EC" id="2.3.1.199"/>
    </reaction>
</comment>
<dbReference type="GO" id="GO:0034626">
    <property type="term" value="P:fatty acid elongation, polyunsaturated fatty acid"/>
    <property type="evidence" value="ECO:0007669"/>
    <property type="project" value="TreeGrafter"/>
</dbReference>
<dbReference type="GO" id="GO:0034625">
    <property type="term" value="P:fatty acid elongation, monounsaturated fatty acid"/>
    <property type="evidence" value="ECO:0007669"/>
    <property type="project" value="TreeGrafter"/>
</dbReference>
<dbReference type="GO" id="GO:0042761">
    <property type="term" value="P:very long-chain fatty acid biosynthetic process"/>
    <property type="evidence" value="ECO:0007669"/>
    <property type="project" value="TreeGrafter"/>
</dbReference>
<dbReference type="EMBL" id="LSSM01000624">
    <property type="protein sequence ID" value="OMJ28339.1"/>
    <property type="molecule type" value="Genomic_DNA"/>
</dbReference>
<dbReference type="GO" id="GO:0019367">
    <property type="term" value="P:fatty acid elongation, saturated fatty acid"/>
    <property type="evidence" value="ECO:0007669"/>
    <property type="project" value="TreeGrafter"/>
</dbReference>
<organism evidence="13 14">
    <name type="scientific">Smittium culicis</name>
    <dbReference type="NCBI Taxonomy" id="133412"/>
    <lineage>
        <taxon>Eukaryota</taxon>
        <taxon>Fungi</taxon>
        <taxon>Fungi incertae sedis</taxon>
        <taxon>Zoopagomycota</taxon>
        <taxon>Kickxellomycotina</taxon>
        <taxon>Harpellomycetes</taxon>
        <taxon>Harpellales</taxon>
        <taxon>Legeriomycetaceae</taxon>
        <taxon>Smittium</taxon>
    </lineage>
</organism>
<dbReference type="GO" id="GO:0005789">
    <property type="term" value="C:endoplasmic reticulum membrane"/>
    <property type="evidence" value="ECO:0007669"/>
    <property type="project" value="TreeGrafter"/>
</dbReference>
<evidence type="ECO:0000313" key="14">
    <source>
        <dbReference type="Proteomes" id="UP000187429"/>
    </source>
</evidence>
<dbReference type="Proteomes" id="UP000187429">
    <property type="component" value="Unassembled WGS sequence"/>
</dbReference>
<comment type="catalytic activity">
    <reaction evidence="12">
        <text>an acyl-CoA + malonyl-CoA + H(+) = a 3-oxoacyl-CoA + CO2 + CoA</text>
        <dbReference type="Rhea" id="RHEA:50252"/>
        <dbReference type="ChEBI" id="CHEBI:15378"/>
        <dbReference type="ChEBI" id="CHEBI:16526"/>
        <dbReference type="ChEBI" id="CHEBI:57287"/>
        <dbReference type="ChEBI" id="CHEBI:57384"/>
        <dbReference type="ChEBI" id="CHEBI:58342"/>
        <dbReference type="ChEBI" id="CHEBI:90726"/>
    </reaction>
    <physiologicalReaction direction="left-to-right" evidence="12">
        <dbReference type="Rhea" id="RHEA:50253"/>
    </physiologicalReaction>
</comment>
<dbReference type="AlphaFoldDB" id="A0A1R1YN44"/>
<dbReference type="GO" id="GO:0030148">
    <property type="term" value="P:sphingolipid biosynthetic process"/>
    <property type="evidence" value="ECO:0007669"/>
    <property type="project" value="TreeGrafter"/>
</dbReference>
<feature type="transmembrane region" description="Helical" evidence="12">
    <location>
        <begin position="88"/>
        <end position="108"/>
    </location>
</feature>
<feature type="transmembrane region" description="Helical" evidence="12">
    <location>
        <begin position="58"/>
        <end position="76"/>
    </location>
</feature>
<dbReference type="EC" id="2.3.1.-" evidence="12"/>
<evidence type="ECO:0000256" key="10">
    <source>
        <dbReference type="ARBA" id="ARBA00023160"/>
    </source>
</evidence>
<evidence type="ECO:0000256" key="2">
    <source>
        <dbReference type="ARBA" id="ARBA00007263"/>
    </source>
</evidence>
<keyword evidence="8 12" id="KW-0443">Lipid metabolism</keyword>
<evidence type="ECO:0000256" key="7">
    <source>
        <dbReference type="ARBA" id="ARBA00022989"/>
    </source>
</evidence>
<dbReference type="PANTHER" id="PTHR11157">
    <property type="entry name" value="FATTY ACID ACYL TRANSFERASE-RELATED"/>
    <property type="match status" value="1"/>
</dbReference>
<evidence type="ECO:0000256" key="11">
    <source>
        <dbReference type="ARBA" id="ARBA00047375"/>
    </source>
</evidence>
<keyword evidence="14" id="KW-1185">Reference proteome</keyword>
<comment type="subcellular location">
    <subcellularLocation>
        <location evidence="1">Membrane</location>
        <topology evidence="1">Multi-pass membrane protein</topology>
    </subcellularLocation>
</comment>